<dbReference type="GO" id="GO:0005829">
    <property type="term" value="C:cytosol"/>
    <property type="evidence" value="ECO:0007669"/>
    <property type="project" value="TreeGrafter"/>
</dbReference>
<sequence length="118" mass="12968">MKTLTIILKSGSMMNMDPNFALKLADAALKKGYNVNLFCYGEGVTVIKKGQNPKRFPNIEKICRNLMEKGLKVAACSTCSIARGIYEEDAIEGCKIGSLTNDLSQFIADSDRVITLTR</sequence>
<name>A0A076LK62_9EURY</name>
<gene>
    <name evidence="1" type="ORF">JH146_1141</name>
</gene>
<dbReference type="AlphaFoldDB" id="A0A076LK62"/>
<dbReference type="PANTHER" id="PTHR34874:SF1">
    <property type="entry name" value="PROTEIN YCHN"/>
    <property type="match status" value="1"/>
</dbReference>
<dbReference type="EMBL" id="CP009149">
    <property type="protein sequence ID" value="AIJ05984.1"/>
    <property type="molecule type" value="Genomic_DNA"/>
</dbReference>
<evidence type="ECO:0000313" key="1">
    <source>
        <dbReference type="EMBL" id="AIJ05984.1"/>
    </source>
</evidence>
<dbReference type="PANTHER" id="PTHR34874">
    <property type="entry name" value="PROTEIN YCHN"/>
    <property type="match status" value="1"/>
</dbReference>
<dbReference type="Proteomes" id="UP000028781">
    <property type="component" value="Chromosome"/>
</dbReference>
<dbReference type="KEGG" id="mjh:JH146_1141"/>
<accession>A0A076LK62</accession>
<dbReference type="SUPFAM" id="SSF75169">
    <property type="entry name" value="DsrEFH-like"/>
    <property type="match status" value="1"/>
</dbReference>
<organism evidence="1 2">
    <name type="scientific">Methanocaldococcus bathoardescens</name>
    <dbReference type="NCBI Taxonomy" id="1301915"/>
    <lineage>
        <taxon>Archaea</taxon>
        <taxon>Methanobacteriati</taxon>
        <taxon>Methanobacteriota</taxon>
        <taxon>Methanomada group</taxon>
        <taxon>Methanococci</taxon>
        <taxon>Methanococcales</taxon>
        <taxon>Methanocaldococcaceae</taxon>
        <taxon>Methanocaldococcus</taxon>
    </lineage>
</organism>
<dbReference type="HOGENOM" id="CLU_151801_1_0_2"/>
<dbReference type="OrthoDB" id="216309at2157"/>
<dbReference type="InterPro" id="IPR027396">
    <property type="entry name" value="DsrEFH-like"/>
</dbReference>
<keyword evidence="2" id="KW-1185">Reference proteome</keyword>
<proteinExistence type="predicted"/>
<dbReference type="GeneID" id="24891752"/>
<dbReference type="Gene3D" id="3.40.1260.10">
    <property type="entry name" value="DsrEFH-like"/>
    <property type="match status" value="1"/>
</dbReference>
<dbReference type="InterPro" id="IPR003787">
    <property type="entry name" value="Sulphur_relay_DsrE/F-like"/>
</dbReference>
<reference evidence="1 2" key="1">
    <citation type="journal article" date="2015" name="Int. J. Syst. Evol. Microbiol.">
        <title>M ethanocaldococcus bathoardescens sp. nov., a hyperthermophilic methanogen isolated from a volcanically active deep-sea hydrothermal vent.</title>
        <authorList>
            <person name="Stewart L.C."/>
            <person name="Jung J.H."/>
            <person name="Kim Y.T."/>
            <person name="Kwon S.W."/>
            <person name="Park C.S."/>
            <person name="Holden J.F."/>
        </authorList>
    </citation>
    <scope>NUCLEOTIDE SEQUENCE [LARGE SCALE GENOMIC DNA]</scope>
    <source>
        <strain evidence="1 2">JH146</strain>
    </source>
</reference>
<evidence type="ECO:0000313" key="2">
    <source>
        <dbReference type="Proteomes" id="UP000028781"/>
    </source>
</evidence>
<dbReference type="RefSeq" id="WP_048202112.1">
    <property type="nucleotide sequence ID" value="NZ_CP009149.1"/>
</dbReference>
<protein>
    <submittedName>
        <fullName evidence="1">DsrE family protein</fullName>
    </submittedName>
</protein>
<dbReference type="STRING" id="1301915.JH146_1141"/>
<dbReference type="Pfam" id="PF02635">
    <property type="entry name" value="DsrE"/>
    <property type="match status" value="1"/>
</dbReference>